<evidence type="ECO:0000256" key="3">
    <source>
        <dbReference type="ARBA" id="ARBA00022692"/>
    </source>
</evidence>
<evidence type="ECO:0000256" key="7">
    <source>
        <dbReference type="SAM" id="Phobius"/>
    </source>
</evidence>
<keyword evidence="5 7" id="KW-0472">Membrane</keyword>
<dbReference type="OrthoDB" id="289913at2759"/>
<dbReference type="GO" id="GO:0030897">
    <property type="term" value="C:HOPS complex"/>
    <property type="evidence" value="ECO:0007669"/>
    <property type="project" value="TreeGrafter"/>
</dbReference>
<dbReference type="InterPro" id="IPR059070">
    <property type="entry name" value="TPR_VPS8_2"/>
</dbReference>
<feature type="region of interest" description="Disordered" evidence="6">
    <location>
        <begin position="1"/>
        <end position="148"/>
    </location>
</feature>
<feature type="domain" description="PIG-P" evidence="8">
    <location>
        <begin position="1727"/>
        <end position="1906"/>
    </location>
</feature>
<gene>
    <name evidence="11" type="ORF">CTHT_0055030</name>
</gene>
<dbReference type="EMBL" id="GL988045">
    <property type="protein sequence ID" value="EGS18891.1"/>
    <property type="molecule type" value="Genomic_DNA"/>
</dbReference>
<dbReference type="KEGG" id="cthr:CTHT_0055030"/>
<feature type="compositionally biased region" description="Acidic residues" evidence="6">
    <location>
        <begin position="1633"/>
        <end position="1649"/>
    </location>
</feature>
<dbReference type="InterPro" id="IPR025941">
    <property type="entry name" value="Vps8_central_dom"/>
</dbReference>
<dbReference type="Proteomes" id="UP000008066">
    <property type="component" value="Unassembled WGS sequence"/>
</dbReference>
<dbReference type="InterPro" id="IPR013717">
    <property type="entry name" value="PIG-P"/>
</dbReference>
<proteinExistence type="inferred from homology"/>
<reference evidence="11 12" key="1">
    <citation type="journal article" date="2011" name="Cell">
        <title>Insight into structure and assembly of the nuclear pore complex by utilizing the genome of a eukaryotic thermophile.</title>
        <authorList>
            <person name="Amlacher S."/>
            <person name="Sarges P."/>
            <person name="Flemming D."/>
            <person name="van Noort V."/>
            <person name="Kunze R."/>
            <person name="Devos D.P."/>
            <person name="Arumugam M."/>
            <person name="Bork P."/>
            <person name="Hurt E."/>
        </authorList>
    </citation>
    <scope>NUCLEOTIDE SEQUENCE [LARGE SCALE GENOMIC DNA]</scope>
    <source>
        <strain evidence="12">DSM 1495 / CBS 144.50 / IMI 039719</strain>
    </source>
</reference>
<feature type="transmembrane region" description="Helical" evidence="7">
    <location>
        <begin position="1730"/>
        <end position="1749"/>
    </location>
</feature>
<evidence type="ECO:0000256" key="1">
    <source>
        <dbReference type="ARBA" id="ARBA00004141"/>
    </source>
</evidence>
<feature type="region of interest" description="Disordered" evidence="6">
    <location>
        <begin position="1835"/>
        <end position="1876"/>
    </location>
</feature>
<feature type="compositionally biased region" description="Pro residues" evidence="6">
    <location>
        <begin position="1665"/>
        <end position="1676"/>
    </location>
</feature>
<keyword evidence="12" id="KW-1185">Reference proteome</keyword>
<name>G0SBW5_CHATD</name>
<dbReference type="OMA" id="NQLFFHQ"/>
<feature type="compositionally biased region" description="Basic and acidic residues" evidence="6">
    <location>
        <begin position="40"/>
        <end position="50"/>
    </location>
</feature>
<dbReference type="PANTHER" id="PTHR12616">
    <property type="entry name" value="VACUOLAR PROTEIN SORTING VPS41"/>
    <property type="match status" value="1"/>
</dbReference>
<comment type="similarity">
    <text evidence="2">Belongs to the VPS8 family.</text>
</comment>
<feature type="compositionally biased region" description="Low complexity" evidence="6">
    <location>
        <begin position="118"/>
        <end position="137"/>
    </location>
</feature>
<dbReference type="InterPro" id="IPR045111">
    <property type="entry name" value="Vps41/Vps8"/>
</dbReference>
<evidence type="ECO:0000259" key="8">
    <source>
        <dbReference type="Pfam" id="PF08510"/>
    </source>
</evidence>
<dbReference type="GO" id="GO:0005770">
    <property type="term" value="C:late endosome"/>
    <property type="evidence" value="ECO:0007669"/>
    <property type="project" value="TreeGrafter"/>
</dbReference>
<feature type="region of interest" description="Disordered" evidence="6">
    <location>
        <begin position="1517"/>
        <end position="1719"/>
    </location>
</feature>
<dbReference type="Pfam" id="PF25066">
    <property type="entry name" value="TPR_VPS8_2"/>
    <property type="match status" value="1"/>
</dbReference>
<comment type="subcellular location">
    <subcellularLocation>
        <location evidence="1">Membrane</location>
        <topology evidence="1">Multi-pass membrane protein</topology>
    </subcellularLocation>
</comment>
<dbReference type="SUPFAM" id="SSF50978">
    <property type="entry name" value="WD40 repeat-like"/>
    <property type="match status" value="1"/>
</dbReference>
<evidence type="ECO:0000256" key="6">
    <source>
        <dbReference type="SAM" id="MobiDB-lite"/>
    </source>
</evidence>
<dbReference type="Pfam" id="PF23410">
    <property type="entry name" value="Beta-prop_VPS8"/>
    <property type="match status" value="1"/>
</dbReference>
<accession>G0SBW5</accession>
<dbReference type="eggNOG" id="KOG2079">
    <property type="taxonomic scope" value="Eukaryota"/>
</dbReference>
<dbReference type="STRING" id="759272.G0SBW5"/>
<evidence type="ECO:0000313" key="12">
    <source>
        <dbReference type="Proteomes" id="UP000008066"/>
    </source>
</evidence>
<dbReference type="InterPro" id="IPR036322">
    <property type="entry name" value="WD40_repeat_dom_sf"/>
</dbReference>
<evidence type="ECO:0000256" key="4">
    <source>
        <dbReference type="ARBA" id="ARBA00022989"/>
    </source>
</evidence>
<evidence type="ECO:0000259" key="10">
    <source>
        <dbReference type="Pfam" id="PF25066"/>
    </source>
</evidence>
<keyword evidence="4 7" id="KW-1133">Transmembrane helix</keyword>
<dbReference type="Pfam" id="PF12816">
    <property type="entry name" value="TPR_Vps8"/>
    <property type="match status" value="1"/>
</dbReference>
<feature type="compositionally biased region" description="Basic and acidic residues" evidence="6">
    <location>
        <begin position="1546"/>
        <end position="1555"/>
    </location>
</feature>
<keyword evidence="3 7" id="KW-0812">Transmembrane</keyword>
<feature type="domain" description="Vacuolar protein sorting-associated protein 8 central" evidence="9">
    <location>
        <begin position="733"/>
        <end position="931"/>
    </location>
</feature>
<dbReference type="RefSeq" id="XP_006695836.1">
    <property type="nucleotide sequence ID" value="XM_006695773.1"/>
</dbReference>
<evidence type="ECO:0008006" key="13">
    <source>
        <dbReference type="Google" id="ProtNLM"/>
    </source>
</evidence>
<evidence type="ECO:0000256" key="2">
    <source>
        <dbReference type="ARBA" id="ARBA00009422"/>
    </source>
</evidence>
<dbReference type="PANTHER" id="PTHR12616:SF8">
    <property type="entry name" value="VACUOLAR PROTEIN SORTING-ASSOCIATED PROTEIN 8 HOMOLOG"/>
    <property type="match status" value="1"/>
</dbReference>
<evidence type="ECO:0000259" key="9">
    <source>
        <dbReference type="Pfam" id="PF12816"/>
    </source>
</evidence>
<dbReference type="Pfam" id="PF08510">
    <property type="entry name" value="PIG-P"/>
    <property type="match status" value="1"/>
</dbReference>
<dbReference type="HOGENOM" id="CLU_000917_0_0_1"/>
<organism evidence="12">
    <name type="scientific">Chaetomium thermophilum (strain DSM 1495 / CBS 144.50 / IMI 039719)</name>
    <name type="common">Thermochaetoides thermophila</name>
    <dbReference type="NCBI Taxonomy" id="759272"/>
    <lineage>
        <taxon>Eukaryota</taxon>
        <taxon>Fungi</taxon>
        <taxon>Dikarya</taxon>
        <taxon>Ascomycota</taxon>
        <taxon>Pezizomycotina</taxon>
        <taxon>Sordariomycetes</taxon>
        <taxon>Sordariomycetidae</taxon>
        <taxon>Sordariales</taxon>
        <taxon>Chaetomiaceae</taxon>
        <taxon>Thermochaetoides</taxon>
    </lineage>
</organism>
<sequence>MSTSTSQGDDGPADSMANEPELARPGSHAPTSKSDSSDEETVKGDPDQGHITELPESESPPAESRIAAPAPRSAIAQRYRQLLEADRESTSEEGLADALPRIAISPSGSSQDIPDDTPSIQGSVISSPSSGIHPPLSARLGVSSPTPSFRPFDQRFRSRIASPFLSSPRPSSPAPVPGHSRTVSLSSQFLLHPAETETPSPPWEVVRWTKLRKLNEQVFSEAGKRNFGTPTCFAVASAIVLGTSKGIILMFDYNQNLKMIIGPGTKAVESGPVTAIAISADHTTIAGGHANGNIFTWDTTKGASRPFLSIPHVDRSRLNSKLMDGHVPGVAVTHLGFLGTRHTALVSADDRGMAFSHLATRGTGPIGRTVITTRILGRYPDAKPPPGKTLKPSTVLAFASLPLGNVEMATDTMGLTAMLTPYLLVIVSTTPIAQTQHKSARPKEVAAHSALTGCLAWFPAVRLKVADPVTGSNVSKVKLVYCWSNVLTVLDVDEIPSEDKDKPPILKFKARSRWKCEESIVAVQWLSRSVLTVLTISQRLIVLEDHSMRMTEAFDLIHKHIYHVDLFSRQLGPVVESLDEEDPTLHGVVADAFYMSFKTYKGRLFLLGVNDVSIGTLSNWADRLIALMENGDYVSAIKLATAYYNGDANKLTVGLPEDAVLRHNMVRDKLMEIMGSSLRYAFGQRQRNHDSADDKHLQELAQTCFTACLSVGDVDFLFDEMFESYEDAGVQGIFLETLEPYILDGSITAVPPAVVKVMVGHFVNRGWESRLEEMICHMDTSTLDLDQVTQLCKQYGLYDALLYVWNQAMHDFITPLFDLLSLLVPLTQSDQISKDMELQSVNALKIFPYLSYILTGRVYPTGEELGEEIAFKAKAELYWLLFSGKSVVWPKGSNRRLLTRPQQSQEPSFPYLRLILDFDAPSFMSALNEAFEDSFLNDSPDRMASNGRDLPEEQVFGQTVNRQYIVSILIELMNSGDYSPNDTIYLDMFIARNLPKYPQYLLFPGSVLSKVLLGLCKYPGEDLAEDAQLSAEYLLSVYQPPDMTEFMPLFKKAGFYRILKRIYQVDKQYGKLIQTYFEDPDDREGVFSCIASCLRLSPGLTRRQIQDVHQVVKQHSAELVKLNPKMAARTIAKHAPELHQHVLNSLTPEPDLQFAYLKTVLESEAESPSVAGPPDRDLVEQYVRLMCRFEPDHVSDYVSFVQSSDLRLEELLPTMEETGVIDAAVILMAKGGQVHEAMDRLVKHLETLESALQGLISGIQSSEADLQTSAEELMHSLRKYTLVGIWLCQGQTKSAREGTISRRRQRSTANDMLSPDENMWLELIDTMVQITRRVSSTLQSQSSQPALLDGNTDTLSYLPRLDTDKLITLLRSLVQTTFTALLTSTSPNSAKQPPLSSSILTAASAPTATPNISTNLSFLRILRAFLTRAAASSPNLADLRGVLASVFAAYAYEESILRLANRLLERSLFVSVSQAVELRQRGWRPKGSACEACGKRVWGPGVMGGREVFEAWEDKERERRKRKIRKPGVGYAQHRSGGEEEEEEDYTGKGKEKARSVVLEEEEVEDGAQRLSQVDGETSRHTEFRNGGSSSSPDSSQGQEIANANDHSTEDHNNDDDERDIDNAFSSNSGRDDDYDDENENEDEEDDDEFPPRSFSQHAFAPPFYGRPPTPLPPSPSLTSLLRPSRPTTPDVSDDDGHSTAHGHSYRHHGHHGNGEPLPRARPKVPTYEYYGFVLYLFSSLSFGIYLLWSYLPSPFLHALGIYYYPNRWWSLAIPSFLVMLLVYIYVALAGYNLEILTLPLNSIETVVDEAAKVAVVDEKGRIIRDWDHEKERERERDRRWRGEGGKEKDRDGKRRSSGKVSGNSREERRRSGGSTPSLINWREVWNEGTDAVMDVPLAGVCEVLYGQGSAWESEDDDDEDVVVTT</sequence>
<dbReference type="GO" id="GO:0034058">
    <property type="term" value="P:endosomal vesicle fusion"/>
    <property type="evidence" value="ECO:0007669"/>
    <property type="project" value="TreeGrafter"/>
</dbReference>
<feature type="compositionally biased region" description="Polar residues" evidence="6">
    <location>
        <begin position="1597"/>
        <end position="1606"/>
    </location>
</feature>
<dbReference type="GeneID" id="18259541"/>
<evidence type="ECO:0000256" key="5">
    <source>
        <dbReference type="ARBA" id="ARBA00023136"/>
    </source>
</evidence>
<feature type="compositionally biased region" description="Basic and acidic residues" evidence="6">
    <location>
        <begin position="81"/>
        <end position="90"/>
    </location>
</feature>
<protein>
    <recommendedName>
        <fullName evidence="13">Vacuolar protein sorting-associated protein 8 central domain-containing protein</fullName>
    </recommendedName>
</protein>
<feature type="transmembrane region" description="Helical" evidence="7">
    <location>
        <begin position="1769"/>
        <end position="1789"/>
    </location>
</feature>
<feature type="compositionally biased region" description="Low complexity" evidence="6">
    <location>
        <begin position="57"/>
        <end position="76"/>
    </location>
</feature>
<dbReference type="GO" id="GO:0006623">
    <property type="term" value="P:protein targeting to vacuole"/>
    <property type="evidence" value="ECO:0007669"/>
    <property type="project" value="InterPro"/>
</dbReference>
<evidence type="ECO:0000313" key="11">
    <source>
        <dbReference type="EMBL" id="EGS18891.1"/>
    </source>
</evidence>
<feature type="compositionally biased region" description="Basic and acidic residues" evidence="6">
    <location>
        <begin position="1835"/>
        <end position="1855"/>
    </location>
</feature>
<dbReference type="eggNOG" id="KOG2257">
    <property type="taxonomic scope" value="Eukaryota"/>
</dbReference>
<feature type="domain" description="VPS8-like TPR-like repeats" evidence="10">
    <location>
        <begin position="1267"/>
        <end position="1479"/>
    </location>
</feature>
<feature type="compositionally biased region" description="Low complexity" evidence="6">
    <location>
        <begin position="1677"/>
        <end position="1690"/>
    </location>
</feature>
<dbReference type="Gene3D" id="2.130.10.10">
    <property type="entry name" value="YVTN repeat-like/Quinoprotein amine dehydrogenase"/>
    <property type="match status" value="1"/>
</dbReference>
<dbReference type="InterPro" id="IPR015943">
    <property type="entry name" value="WD40/YVTN_repeat-like_dom_sf"/>
</dbReference>